<dbReference type="NCBIfam" id="NF047352">
    <property type="entry name" value="P_loop_sacsin"/>
    <property type="match status" value="1"/>
</dbReference>
<dbReference type="SUPFAM" id="SSF55874">
    <property type="entry name" value="ATPase domain of HSP90 chaperone/DNA topoisomerase II/histidine kinase"/>
    <property type="match status" value="2"/>
</dbReference>
<dbReference type="Pfam" id="PF25794">
    <property type="entry name" value="SACS"/>
    <property type="match status" value="2"/>
</dbReference>
<dbReference type="EMBL" id="JADNRY010000641">
    <property type="protein sequence ID" value="KAF9032342.1"/>
    <property type="molecule type" value="Genomic_DNA"/>
</dbReference>
<keyword evidence="3" id="KW-1185">Reference proteome</keyword>
<dbReference type="Gene3D" id="3.30.710.10">
    <property type="entry name" value="Potassium Channel Kv1.1, Chain A"/>
    <property type="match status" value="1"/>
</dbReference>
<dbReference type="OrthoDB" id="1262810at2759"/>
<dbReference type="InterPro" id="IPR052972">
    <property type="entry name" value="Sacsin_chaperone_reg"/>
</dbReference>
<evidence type="ECO:0000313" key="3">
    <source>
        <dbReference type="Proteomes" id="UP000772434"/>
    </source>
</evidence>
<comment type="caution">
    <text evidence="2">The sequence shown here is derived from an EMBL/GenBank/DDBJ whole genome shotgun (WGS) entry which is preliminary data.</text>
</comment>
<dbReference type="Proteomes" id="UP000772434">
    <property type="component" value="Unassembled WGS sequence"/>
</dbReference>
<dbReference type="PANTHER" id="PTHR15600:SF42">
    <property type="entry name" value="SACSIN"/>
    <property type="match status" value="1"/>
</dbReference>
<dbReference type="InterPro" id="IPR011333">
    <property type="entry name" value="SKP1/BTB/POZ_sf"/>
</dbReference>
<feature type="domain" description="Sacsin/Nov" evidence="1">
    <location>
        <begin position="1276"/>
        <end position="1500"/>
    </location>
</feature>
<dbReference type="InterPro" id="IPR036890">
    <property type="entry name" value="HATPase_C_sf"/>
</dbReference>
<dbReference type="PANTHER" id="PTHR15600">
    <property type="entry name" value="SACSIN"/>
    <property type="match status" value="1"/>
</dbReference>
<feature type="domain" description="Sacsin/Nov" evidence="1">
    <location>
        <begin position="12"/>
        <end position="235"/>
    </location>
</feature>
<organism evidence="2 3">
    <name type="scientific">Rhodocollybia butyracea</name>
    <dbReference type="NCBI Taxonomy" id="206335"/>
    <lineage>
        <taxon>Eukaryota</taxon>
        <taxon>Fungi</taxon>
        <taxon>Dikarya</taxon>
        <taxon>Basidiomycota</taxon>
        <taxon>Agaricomycotina</taxon>
        <taxon>Agaricomycetes</taxon>
        <taxon>Agaricomycetidae</taxon>
        <taxon>Agaricales</taxon>
        <taxon>Marasmiineae</taxon>
        <taxon>Omphalotaceae</taxon>
        <taxon>Rhodocollybia</taxon>
    </lineage>
</organism>
<protein>
    <recommendedName>
        <fullName evidence="1">Sacsin/Nov domain-containing protein</fullName>
    </recommendedName>
</protein>
<name>A0A9P5TVP6_9AGAR</name>
<dbReference type="GO" id="GO:0030544">
    <property type="term" value="F:Hsp70 protein binding"/>
    <property type="evidence" value="ECO:0007669"/>
    <property type="project" value="TreeGrafter"/>
</dbReference>
<accession>A0A9P5TVP6</accession>
<evidence type="ECO:0000313" key="2">
    <source>
        <dbReference type="EMBL" id="KAF9032342.1"/>
    </source>
</evidence>
<gene>
    <name evidence="2" type="ORF">BDP27DRAFT_1436014</name>
</gene>
<evidence type="ECO:0000259" key="1">
    <source>
        <dbReference type="Pfam" id="PF25794"/>
    </source>
</evidence>
<dbReference type="InterPro" id="IPR058210">
    <property type="entry name" value="SACS/Nov_dom"/>
</dbReference>
<sequence length="2622" mass="295362">MPISWRERVDTASAIKGILDSYPSNSILREILQNSDDAQATKQIFILDHRQHGDQSVIEDGLKRTQGPALLAVNNKVFTESDWEAVRTIHGSNKSADETKTGKYGLGIRACYHITDNIHILSGDRLVIFDPHEEFQKFKGGLSIQLSERDGYKDQMAAFSGAFPVLPDYLQSTVVRLPLRTEAEAQRSKIKSSVMKPSDISALYQGFIQNELSVALLFMKHVMSIELREIGADGTETLVAEVAILNTEVASVRSFIPDELARSESYRLNVVSMVANRNFSQTWRIVHHVMAAELVKAMMQGRLGYDVGDRLKNDKLSSHIALAIPLTGQGDPQDIQGRLFTLLPLPISTGLPLHIHGIFALTSDRQNLRNPEELGINNESRERLLVSWNQMIFEGLIPKIWASALFHILIEDDHVTDIWAAWPPSTARIGPMSDLLSLVAEEALTYCMHIFPAQKDGKCIFIGPDQPALVADASVEEELRHAVSLAGIAVVFPPSHIFTMLQRAAAFQDPHCGFKVFNAQNLFDHLNHELQITKLRQLEDISKDRILEYLICASPSYVLGLPLIPIAGCPDRISLVQPTYRTRRYTLAGSMEADLFCSCDPAMIALHHLGSKVCDVLRRDSTRDVLNVTELSPDILKGYLISLKLQPGYPGVTQFPLSWFHDFWNWIDRAHNSEEFFTILSPFHLLPMLDNTSRKVSDKAFILSLEQEELCTVLRMAGVPFLHPSVSSWGTMLATMLAHGVIVPIENVTELVGLVDPSGIQDGRSRLVLQEHLIQCIQIKRPILTVAQMMNYCSLPVFPTRIPKVPSPVTELNPVVLGNGRLLYINIPDENFPLPMIPNATFIDMSQSSRVLLLFDAQPHILTELDIMDLTVKNLTIQPQELQDALMQRIVPRLFDLTSETREKLKHQNFVPAVGTQRRVAPLDIIDPASTFANLFLGEPGRFPSPPYSQGVFLSMMKAANFYCSKLSPKLVHERIGYISSNSLADPSCFDKAKALLYLLSEADQWDPSFTEILQTEESVSWIPTTSSLSELLPRQHCRSGKLELEEHFLFDLVLAKVLCNVSENVRGALGWSLSLTFDVLEQQFQTIFDHPNNPGHPDRLLHLIKYISKQHSDGILTPRNLESLKNMGIGSTFFPIPTKLRYLDCANFLKEMGCSEQPTIESLVEALNKSSTALEERLLLLSELSSHGSDITSSQRECVLVPASDDSEASITKLTQVYYNDIGDLSTSVVLQDSSVLLPLHPAISKMVAAGLGIPFLSSLRLDEDSDIDDDDMAESLVTRIQHVLRDYDIEYSFNEFLANAIDAGASCFRVLLDAQIFGTARILCPEMGIFQSRPAMILFNDSTFSQEDFKGIRHVGEGGKQTKAGTIGKFGLGALSFYQFSDIAFIISKENIMILDPSAGYLPKRKGYIPRRSIFRKLKDFRRQYAGHLEPLDGLFGFSATMDSYPGTLIRLPLRTAKGRLLLGSAMSLADCRALIRGMYQILARTALFFTPKLNTITALERLGNGQLASHWEIKGQRSRNPCLAEDNVEESCLQIHHEDVTSGKESQAWLIIKDLIPMSQVPPEFIGVVQQLKATDGIEISLAFDLDYDHRKPKWDGRLFAGLQLPELISLPVHINATFSISSDRRGIRFDPRTTVIGVLYSLEPLHQQITSQECYRLVASTLQGIISETVLRAFYASLTKVNTGIFPGVTGTLVAPSDAILSSDETEHVRKLLLLLEISKYVVLPTRVMSLLKKHSANALPVLTVESLSSVLRVPGIDQRLQDLFDNAHPHPQDQVISMIDATIAYLINGKSPDGHTLRLLVTRDLVLRRFDESDSPVYDFNNHSFPDDLFPASKFISSNFRCETRRLLTCSPTYNVQEFNGVAVLKFMKEMVGNPCNATCHSPKAILWINLFWRHFQEKSLPEDLKLEHLDSYPLFPTFQRQEFVSLTSCISGSVLPNPSSGVTGVIQSDQQHQHNCKLLRNIMSDLGIAVVRAHPMLARYESMKFSFKTFLQCLLQNGENPFEELDSAKAGWLASWIVKQPEMTYGITQLSKLHLDFLASLPLWESTNNGTFQRLCANDIHPLPRGISLSTISRFLNPSRSITQYATQLDNLWRALQDDRMAKSSESYRELERMLLLPDVISKADIDSYKYLLGELIRGKGENLKVPDGQLRLRSPGDLFEKNELFTAAFHYYQNEMFVHPNFREFQRSLDVKTVVDFTIFRQCAQAIHNDQDLQQNDNIVARAAVVYRHYNNNLPPQFMTKKHLWKALDNIRFIPRGTVALRDITYDPTPYFTKQYPDVVSLNELFLDEHQSIIWTQRAQFSIQPTRNLIAVYPEVGVPTAQEVVAHLVVLATEVARDHPHDRTLVRDLKATYTWLQDHRMDAKWELQEYQDLPIFLNVENMASYLEPWQWRSANELVLNLTYDSQRCFKIQSALIEFRELLLAAGVRTRVDVTHDDESTLGDKRFESLRARGKLLDISLEPKFPEDDEIIDEGRLTAHAAFLAANVPHIEDGLTGGYSEISNRVYSFPGTYFGACAFLDLLYTGDIKDERSNESDDAMKLLAALLELLPVADQWGSEPLKRKLGYLITTKYLFIQPETLDMIQKSAEESSAPELVRACKDFRQKNESIIRDTRE</sequence>
<reference evidence="2" key="1">
    <citation type="submission" date="2020-11" db="EMBL/GenBank/DDBJ databases">
        <authorList>
            <consortium name="DOE Joint Genome Institute"/>
            <person name="Ahrendt S."/>
            <person name="Riley R."/>
            <person name="Andreopoulos W."/>
            <person name="Labutti K."/>
            <person name="Pangilinan J."/>
            <person name="Ruiz-Duenas F.J."/>
            <person name="Barrasa J.M."/>
            <person name="Sanchez-Garcia M."/>
            <person name="Camarero S."/>
            <person name="Miyauchi S."/>
            <person name="Serrano A."/>
            <person name="Linde D."/>
            <person name="Babiker R."/>
            <person name="Drula E."/>
            <person name="Ayuso-Fernandez I."/>
            <person name="Pacheco R."/>
            <person name="Padilla G."/>
            <person name="Ferreira P."/>
            <person name="Barriuso J."/>
            <person name="Kellner H."/>
            <person name="Castanera R."/>
            <person name="Alfaro M."/>
            <person name="Ramirez L."/>
            <person name="Pisabarro A.G."/>
            <person name="Kuo A."/>
            <person name="Tritt A."/>
            <person name="Lipzen A."/>
            <person name="He G."/>
            <person name="Yan M."/>
            <person name="Ng V."/>
            <person name="Cullen D."/>
            <person name="Martin F."/>
            <person name="Rosso M.-N."/>
            <person name="Henrissat B."/>
            <person name="Hibbett D."/>
            <person name="Martinez A.T."/>
            <person name="Grigoriev I.V."/>
        </authorList>
    </citation>
    <scope>NUCLEOTIDE SEQUENCE</scope>
    <source>
        <strain evidence="2">AH 40177</strain>
    </source>
</reference>
<proteinExistence type="predicted"/>